<feature type="region of interest" description="Disordered" evidence="1">
    <location>
        <begin position="1"/>
        <end position="107"/>
    </location>
</feature>
<evidence type="ECO:0000259" key="2">
    <source>
        <dbReference type="Pfam" id="PF25545"/>
    </source>
</evidence>
<evidence type="ECO:0000313" key="4">
    <source>
        <dbReference type="Proteomes" id="UP001586593"/>
    </source>
</evidence>
<accession>A0ABR3VTW4</accession>
<keyword evidence="4" id="KW-1185">Reference proteome</keyword>
<proteinExistence type="predicted"/>
<feature type="compositionally biased region" description="Low complexity" evidence="1">
    <location>
        <begin position="436"/>
        <end position="449"/>
    </location>
</feature>
<dbReference type="InterPro" id="IPR057684">
    <property type="entry name" value="DUF7924"/>
</dbReference>
<dbReference type="Pfam" id="PF25545">
    <property type="entry name" value="DUF7924"/>
    <property type="match status" value="1"/>
</dbReference>
<name>A0ABR3VTW4_9PEZI</name>
<sequence length="510" mass="55086">MEKKQISPELSQAEPPPAEEEPVPADPPSRKRQLDGDDDDDDAAAAAAEPQAKRARPTAEPARLTQKNLALFDEMGGSKKKSSASSRRDSTDGSSATKTLSTTASGFAVQARENGVLDPLDSQPPENLDDIRRRLAESRATASPTESAYEDYVRAVGEAPNEATVVGEMLPLLKRYPKGYKRALNQAFTAFPRDVGFNNGLAAPQPDYVEGLGMEQFRPLPVDKHVDGAVLYRDNPRSVTLPHLAGEWKGPGGDMREATLQSGYDGAALVYARSRALAYQGTSDPAGHASITTFATNGAQLHLYAHYAAPSEDGALEYHQFPVKSASLVDSHAEHKEARKLLRNAQDHARGRCYELRDGLKDSYKKQRGSSGGSLHPVAAGAPSLPVPSGEPPHAHGDEDDFEVVEHQPSHPPTPPTSSKHQSSKTHSHHSHRSHSTPTSSSKASPSTHHSARGSGHKRKPPSSPGSPCGSSHHSRHKSYWKEDATSGRHRHEHSDGTVSWLDNEEDERA</sequence>
<feature type="region of interest" description="Disordered" evidence="1">
    <location>
        <begin position="363"/>
        <end position="510"/>
    </location>
</feature>
<feature type="domain" description="DUF7924" evidence="2">
    <location>
        <begin position="202"/>
        <end position="348"/>
    </location>
</feature>
<gene>
    <name evidence="3" type="ORF">VTK73DRAFT_1100</name>
</gene>
<dbReference type="EMBL" id="JAZHXJ010001257">
    <property type="protein sequence ID" value="KAL1845110.1"/>
    <property type="molecule type" value="Genomic_DNA"/>
</dbReference>
<feature type="compositionally biased region" description="Low complexity" evidence="1">
    <location>
        <begin position="92"/>
        <end position="105"/>
    </location>
</feature>
<organism evidence="3 4">
    <name type="scientific">Phialemonium thermophilum</name>
    <dbReference type="NCBI Taxonomy" id="223376"/>
    <lineage>
        <taxon>Eukaryota</taxon>
        <taxon>Fungi</taxon>
        <taxon>Dikarya</taxon>
        <taxon>Ascomycota</taxon>
        <taxon>Pezizomycotina</taxon>
        <taxon>Sordariomycetes</taxon>
        <taxon>Sordariomycetidae</taxon>
        <taxon>Cephalothecales</taxon>
        <taxon>Cephalothecaceae</taxon>
        <taxon>Phialemonium</taxon>
    </lineage>
</organism>
<dbReference type="Proteomes" id="UP001586593">
    <property type="component" value="Unassembled WGS sequence"/>
</dbReference>
<evidence type="ECO:0000313" key="3">
    <source>
        <dbReference type="EMBL" id="KAL1845110.1"/>
    </source>
</evidence>
<reference evidence="3 4" key="1">
    <citation type="journal article" date="2024" name="Commun. Biol.">
        <title>Comparative genomic analysis of thermophilic fungi reveals convergent evolutionary adaptations and gene losses.</title>
        <authorList>
            <person name="Steindorff A.S."/>
            <person name="Aguilar-Pontes M.V."/>
            <person name="Robinson A.J."/>
            <person name="Andreopoulos B."/>
            <person name="LaButti K."/>
            <person name="Kuo A."/>
            <person name="Mondo S."/>
            <person name="Riley R."/>
            <person name="Otillar R."/>
            <person name="Haridas S."/>
            <person name="Lipzen A."/>
            <person name="Grimwood J."/>
            <person name="Schmutz J."/>
            <person name="Clum A."/>
            <person name="Reid I.D."/>
            <person name="Moisan M.C."/>
            <person name="Butler G."/>
            <person name="Nguyen T.T.M."/>
            <person name="Dewar K."/>
            <person name="Conant G."/>
            <person name="Drula E."/>
            <person name="Henrissat B."/>
            <person name="Hansel C."/>
            <person name="Singer S."/>
            <person name="Hutchinson M.I."/>
            <person name="de Vries R.P."/>
            <person name="Natvig D.O."/>
            <person name="Powell A.J."/>
            <person name="Tsang A."/>
            <person name="Grigoriev I.V."/>
        </authorList>
    </citation>
    <scope>NUCLEOTIDE SEQUENCE [LARGE SCALE GENOMIC DNA]</scope>
    <source>
        <strain evidence="3 4">ATCC 24622</strain>
    </source>
</reference>
<evidence type="ECO:0000256" key="1">
    <source>
        <dbReference type="SAM" id="MobiDB-lite"/>
    </source>
</evidence>
<feature type="compositionally biased region" description="Basic residues" evidence="1">
    <location>
        <begin position="422"/>
        <end position="435"/>
    </location>
</feature>
<protein>
    <recommendedName>
        <fullName evidence="2">DUF7924 domain-containing protein</fullName>
    </recommendedName>
</protein>
<feature type="compositionally biased region" description="Basic residues" evidence="1">
    <location>
        <begin position="450"/>
        <end position="461"/>
    </location>
</feature>
<comment type="caution">
    <text evidence="3">The sequence shown here is derived from an EMBL/GenBank/DDBJ whole genome shotgun (WGS) entry which is preliminary data.</text>
</comment>